<evidence type="ECO:0000313" key="12">
    <source>
        <dbReference type="Proteomes" id="UP000189911"/>
    </source>
</evidence>
<feature type="chain" id="PRO_5009028906" description="Peptide hydrolase" evidence="9">
    <location>
        <begin position="19"/>
        <end position="373"/>
    </location>
</feature>
<dbReference type="EC" id="3.4.-.-" evidence="9"/>
<dbReference type="GO" id="GO:0046872">
    <property type="term" value="F:metal ion binding"/>
    <property type="evidence" value="ECO:0007669"/>
    <property type="project" value="UniProtKB-KW"/>
</dbReference>
<dbReference type="CDD" id="cd03879">
    <property type="entry name" value="M28_AAP"/>
    <property type="match status" value="1"/>
</dbReference>
<dbReference type="PANTHER" id="PTHR12147">
    <property type="entry name" value="METALLOPEPTIDASE M28 FAMILY MEMBER"/>
    <property type="match status" value="1"/>
</dbReference>
<keyword evidence="3 9" id="KW-0645">Protease</keyword>
<keyword evidence="5 9" id="KW-0732">Signal</keyword>
<feature type="domain" description="Peptidase M28" evidence="10">
    <location>
        <begin position="152"/>
        <end position="356"/>
    </location>
</feature>
<dbReference type="Gene3D" id="3.40.630.10">
    <property type="entry name" value="Zn peptidases"/>
    <property type="match status" value="1"/>
</dbReference>
<dbReference type="SUPFAM" id="SSF53187">
    <property type="entry name" value="Zn-dependent exopeptidases"/>
    <property type="match status" value="1"/>
</dbReference>
<evidence type="ECO:0000256" key="1">
    <source>
        <dbReference type="ARBA" id="ARBA00001947"/>
    </source>
</evidence>
<keyword evidence="12" id="KW-1185">Reference proteome</keyword>
<evidence type="ECO:0000256" key="7">
    <source>
        <dbReference type="ARBA" id="ARBA00022833"/>
    </source>
</evidence>
<evidence type="ECO:0000256" key="5">
    <source>
        <dbReference type="ARBA" id="ARBA00022729"/>
    </source>
</evidence>
<dbReference type="EMBL" id="LT598448">
    <property type="protein sequence ID" value="SCU88878.1"/>
    <property type="molecule type" value="Genomic_DNA"/>
</dbReference>
<keyword evidence="2" id="KW-0031">Aminopeptidase</keyword>
<evidence type="ECO:0000256" key="6">
    <source>
        <dbReference type="ARBA" id="ARBA00022801"/>
    </source>
</evidence>
<dbReference type="AlphaFoldDB" id="A0A1G4JF59"/>
<comment type="similarity">
    <text evidence="8">Belongs to the peptidase M28 family. M28E subfamily.</text>
</comment>
<dbReference type="GO" id="GO:0004177">
    <property type="term" value="F:aminopeptidase activity"/>
    <property type="evidence" value="ECO:0007669"/>
    <property type="project" value="UniProtKB-KW"/>
</dbReference>
<evidence type="ECO:0000256" key="9">
    <source>
        <dbReference type="RuleBase" id="RU361240"/>
    </source>
</evidence>
<evidence type="ECO:0000259" key="10">
    <source>
        <dbReference type="Pfam" id="PF04389"/>
    </source>
</evidence>
<reference evidence="12" key="1">
    <citation type="submission" date="2016-03" db="EMBL/GenBank/DDBJ databases">
        <authorList>
            <person name="Devillers Hugo."/>
        </authorList>
    </citation>
    <scope>NUCLEOTIDE SEQUENCE [LARGE SCALE GENOMIC DNA]</scope>
</reference>
<dbReference type="InterPro" id="IPR007484">
    <property type="entry name" value="Peptidase_M28"/>
</dbReference>
<protein>
    <recommendedName>
        <fullName evidence="9">Peptide hydrolase</fullName>
        <ecNumber evidence="9">3.4.-.-</ecNumber>
    </recommendedName>
</protein>
<evidence type="ECO:0000313" key="11">
    <source>
        <dbReference type="EMBL" id="SCU88878.1"/>
    </source>
</evidence>
<name>A0A1G4JF59_9SACH</name>
<evidence type="ECO:0000256" key="3">
    <source>
        <dbReference type="ARBA" id="ARBA00022670"/>
    </source>
</evidence>
<dbReference type="InterPro" id="IPR045175">
    <property type="entry name" value="M28_fam"/>
</dbReference>
<keyword evidence="6 9" id="KW-0378">Hydrolase</keyword>
<comment type="cofactor">
    <cofactor evidence="1">
        <name>Zn(2+)</name>
        <dbReference type="ChEBI" id="CHEBI:29105"/>
    </cofactor>
</comment>
<dbReference type="GO" id="GO:0006508">
    <property type="term" value="P:proteolysis"/>
    <property type="evidence" value="ECO:0007669"/>
    <property type="project" value="UniProtKB-KW"/>
</dbReference>
<feature type="signal peptide" evidence="9">
    <location>
        <begin position="1"/>
        <end position="18"/>
    </location>
</feature>
<dbReference type="FunFam" id="3.40.630.10:FF:000042">
    <property type="entry name" value="Peptide hydrolase"/>
    <property type="match status" value="1"/>
</dbReference>
<keyword evidence="7 9" id="KW-0862">Zinc</keyword>
<dbReference type="Proteomes" id="UP000189911">
    <property type="component" value="Chromosome D"/>
</dbReference>
<evidence type="ECO:0000256" key="4">
    <source>
        <dbReference type="ARBA" id="ARBA00022723"/>
    </source>
</evidence>
<gene>
    <name evidence="11" type="ORF">LANO_0D03334G</name>
</gene>
<dbReference type="OrthoDB" id="2214at2759"/>
<evidence type="ECO:0000256" key="8">
    <source>
        <dbReference type="ARBA" id="ARBA00043962"/>
    </source>
</evidence>
<organism evidence="11 12">
    <name type="scientific">Lachancea nothofagi CBS 11611</name>
    <dbReference type="NCBI Taxonomy" id="1266666"/>
    <lineage>
        <taxon>Eukaryota</taxon>
        <taxon>Fungi</taxon>
        <taxon>Dikarya</taxon>
        <taxon>Ascomycota</taxon>
        <taxon>Saccharomycotina</taxon>
        <taxon>Saccharomycetes</taxon>
        <taxon>Saccharomycetales</taxon>
        <taxon>Saccharomycetaceae</taxon>
        <taxon>Lachancea</taxon>
    </lineage>
</organism>
<accession>A0A1G4JF59</accession>
<dbReference type="PANTHER" id="PTHR12147:SF56">
    <property type="entry name" value="AMINOPEPTIDASE YDR415C-RELATED"/>
    <property type="match status" value="1"/>
</dbReference>
<dbReference type="Pfam" id="PF04389">
    <property type="entry name" value="Peptidase_M28"/>
    <property type="match status" value="1"/>
</dbReference>
<sequence length="373" mass="42594">MRLERLLLFIFWALPRFGKNQYRTLQISETQTLNVKEEEKLLLKRQGVRYFDITNFPSLFKTNEVKTVPEYVYPVDLINGDRVSLALTNVSTKSMYDDLAFFTSFYTRYYKSETGYDSAVWLSKKLKNVTETLGDKVSQLHIDHRDWKQFSIIVQIRGVKTPEKIVVFGSHQDSMNLILPSVMAAPGADDNGSGTVTNIEALRLYAQYLTETQDWPQNTVEFHFYSAEEGGLLGSLDVFTNYASDNKTVVAMLQQDMTGYVPDPKNEHVGVITDFTTPAYTKFVELVIDKYLSIPFIETECGYACSDHSSATKNGFPAAFVIESEFSKTNKYIHTTMDTLDRLNFGHMAEHVKLIIGTIIELSNWEFKLKVAE</sequence>
<evidence type="ECO:0000256" key="2">
    <source>
        <dbReference type="ARBA" id="ARBA00022438"/>
    </source>
</evidence>
<dbReference type="GO" id="GO:0008235">
    <property type="term" value="F:metalloexopeptidase activity"/>
    <property type="evidence" value="ECO:0007669"/>
    <property type="project" value="InterPro"/>
</dbReference>
<proteinExistence type="inferred from homology"/>
<keyword evidence="4 9" id="KW-0479">Metal-binding</keyword>